<organism evidence="12 13">
    <name type="scientific">Candidatus Ryanbacteria bacterium RIFCSPHIGHO2_01_45_13</name>
    <dbReference type="NCBI Taxonomy" id="1802112"/>
    <lineage>
        <taxon>Bacteria</taxon>
        <taxon>Candidatus Ryaniibacteriota</taxon>
    </lineage>
</organism>
<dbReference type="Proteomes" id="UP000176700">
    <property type="component" value="Unassembled WGS sequence"/>
</dbReference>
<comment type="subcellular location">
    <subcellularLocation>
        <location evidence="1">Cell membrane</location>
        <topology evidence="1">Multi-pass membrane protein</topology>
    </subcellularLocation>
    <subcellularLocation>
        <location evidence="9">Membrane</location>
        <topology evidence="9">Multi-pass membrane protein</topology>
    </subcellularLocation>
</comment>
<dbReference type="NCBIfam" id="TIGR03592">
    <property type="entry name" value="yidC_oxa1_cterm"/>
    <property type="match status" value="1"/>
</dbReference>
<evidence type="ECO:0000256" key="3">
    <source>
        <dbReference type="ARBA" id="ARBA00022475"/>
    </source>
</evidence>
<feature type="transmembrane region" description="Helical" evidence="10">
    <location>
        <begin position="202"/>
        <end position="225"/>
    </location>
</feature>
<keyword evidence="2" id="KW-0813">Transport</keyword>
<evidence type="ECO:0000259" key="11">
    <source>
        <dbReference type="Pfam" id="PF02096"/>
    </source>
</evidence>
<dbReference type="GO" id="GO:0032977">
    <property type="term" value="F:membrane insertase activity"/>
    <property type="evidence" value="ECO:0007669"/>
    <property type="project" value="InterPro"/>
</dbReference>
<evidence type="ECO:0000256" key="9">
    <source>
        <dbReference type="RuleBase" id="RU003945"/>
    </source>
</evidence>
<reference evidence="12 13" key="1">
    <citation type="journal article" date="2016" name="Nat. Commun.">
        <title>Thousands of microbial genomes shed light on interconnected biogeochemical processes in an aquifer system.</title>
        <authorList>
            <person name="Anantharaman K."/>
            <person name="Brown C.T."/>
            <person name="Hug L.A."/>
            <person name="Sharon I."/>
            <person name="Castelle C.J."/>
            <person name="Probst A.J."/>
            <person name="Thomas B.C."/>
            <person name="Singh A."/>
            <person name="Wilkins M.J."/>
            <person name="Karaoz U."/>
            <person name="Brodie E.L."/>
            <person name="Williams K.H."/>
            <person name="Hubbard S.S."/>
            <person name="Banfield J.F."/>
        </authorList>
    </citation>
    <scope>NUCLEOTIDE SEQUENCE [LARGE SCALE GENOMIC DNA]</scope>
</reference>
<dbReference type="CDD" id="cd20070">
    <property type="entry name" value="5TM_YidC_Alb3"/>
    <property type="match status" value="1"/>
</dbReference>
<dbReference type="GO" id="GO:0005886">
    <property type="term" value="C:plasma membrane"/>
    <property type="evidence" value="ECO:0007669"/>
    <property type="project" value="UniProtKB-SubCell"/>
</dbReference>
<proteinExistence type="inferred from homology"/>
<feature type="domain" description="Membrane insertase YidC/Oxa/ALB C-terminal" evidence="11">
    <location>
        <begin position="31"/>
        <end position="238"/>
    </location>
</feature>
<evidence type="ECO:0000256" key="2">
    <source>
        <dbReference type="ARBA" id="ARBA00022448"/>
    </source>
</evidence>
<keyword evidence="3" id="KW-1003">Cell membrane</keyword>
<feature type="transmembrane region" description="Helical" evidence="10">
    <location>
        <begin position="92"/>
        <end position="116"/>
    </location>
</feature>
<name>A0A1G2FZZ7_9BACT</name>
<evidence type="ECO:0000256" key="5">
    <source>
        <dbReference type="ARBA" id="ARBA00022927"/>
    </source>
</evidence>
<dbReference type="GO" id="GO:0051205">
    <property type="term" value="P:protein insertion into membrane"/>
    <property type="evidence" value="ECO:0007669"/>
    <property type="project" value="TreeGrafter"/>
</dbReference>
<dbReference type="PANTHER" id="PTHR12428">
    <property type="entry name" value="OXA1"/>
    <property type="match status" value="1"/>
</dbReference>
<sequence>MFTFVYTEFFYKPLFNALVFFTNISPSHSLGLAIIMVTILVRLVLFPFQHKMAKTQTAMKKLEPELQKIKERYKNKKEEQARATMGLYKKHGVSPFSGIFMLLIQLPVLIALLRIFEGGLQGDISAVLYSFVSVPDGVNSIFLGIDLVKSSVVLAALAGLSQYFQIKLAYPAEEKNKQIDKSEKKESFGKDFQHAMRTQMQYVFPFIIFFIGIRFSAALTLYWTVMNIFAIVHESVVRRRASALGYE</sequence>
<accession>A0A1G2FZZ7</accession>
<keyword evidence="4 9" id="KW-0812">Transmembrane</keyword>
<evidence type="ECO:0000256" key="1">
    <source>
        <dbReference type="ARBA" id="ARBA00004651"/>
    </source>
</evidence>
<dbReference type="AlphaFoldDB" id="A0A1G2FZZ7"/>
<keyword evidence="5" id="KW-0653">Protein transport</keyword>
<dbReference type="InterPro" id="IPR028055">
    <property type="entry name" value="YidC/Oxa/ALB_C"/>
</dbReference>
<feature type="transmembrane region" description="Helical" evidence="10">
    <location>
        <begin position="141"/>
        <end position="160"/>
    </location>
</feature>
<dbReference type="EMBL" id="MHNI01000009">
    <property type="protein sequence ID" value="OGZ43312.1"/>
    <property type="molecule type" value="Genomic_DNA"/>
</dbReference>
<dbReference type="GO" id="GO:0015031">
    <property type="term" value="P:protein transport"/>
    <property type="evidence" value="ECO:0007669"/>
    <property type="project" value="UniProtKB-KW"/>
</dbReference>
<dbReference type="Pfam" id="PF02096">
    <property type="entry name" value="60KD_IMP"/>
    <property type="match status" value="1"/>
</dbReference>
<gene>
    <name evidence="12" type="ORF">A2W41_01165</name>
</gene>
<evidence type="ECO:0000256" key="6">
    <source>
        <dbReference type="ARBA" id="ARBA00022989"/>
    </source>
</evidence>
<dbReference type="InterPro" id="IPR047196">
    <property type="entry name" value="YidC_ALB_C"/>
</dbReference>
<evidence type="ECO:0000256" key="4">
    <source>
        <dbReference type="ARBA" id="ARBA00022692"/>
    </source>
</evidence>
<keyword evidence="8" id="KW-0143">Chaperone</keyword>
<dbReference type="PANTHER" id="PTHR12428:SF65">
    <property type="entry name" value="CYTOCHROME C OXIDASE ASSEMBLY PROTEIN COX18, MITOCHONDRIAL"/>
    <property type="match status" value="1"/>
</dbReference>
<keyword evidence="6 10" id="KW-1133">Transmembrane helix</keyword>
<comment type="caution">
    <text evidence="12">The sequence shown here is derived from an EMBL/GenBank/DDBJ whole genome shotgun (WGS) entry which is preliminary data.</text>
</comment>
<protein>
    <recommendedName>
        <fullName evidence="11">Membrane insertase YidC/Oxa/ALB C-terminal domain-containing protein</fullName>
    </recommendedName>
</protein>
<evidence type="ECO:0000313" key="13">
    <source>
        <dbReference type="Proteomes" id="UP000176700"/>
    </source>
</evidence>
<comment type="similarity">
    <text evidence="9">Belongs to the OXA1/ALB3/YidC family.</text>
</comment>
<dbReference type="InterPro" id="IPR001708">
    <property type="entry name" value="YidC/ALB3/OXA1/COX18"/>
</dbReference>
<evidence type="ECO:0000256" key="7">
    <source>
        <dbReference type="ARBA" id="ARBA00023136"/>
    </source>
</evidence>
<evidence type="ECO:0000313" key="12">
    <source>
        <dbReference type="EMBL" id="OGZ43312.1"/>
    </source>
</evidence>
<feature type="transmembrane region" description="Helical" evidence="10">
    <location>
        <begin position="20"/>
        <end position="45"/>
    </location>
</feature>
<evidence type="ECO:0000256" key="8">
    <source>
        <dbReference type="ARBA" id="ARBA00023186"/>
    </source>
</evidence>
<evidence type="ECO:0000256" key="10">
    <source>
        <dbReference type="SAM" id="Phobius"/>
    </source>
</evidence>
<keyword evidence="7 10" id="KW-0472">Membrane</keyword>